<evidence type="ECO:0000313" key="9">
    <source>
        <dbReference type="EMBL" id="CAD8207078.1"/>
    </source>
</evidence>
<dbReference type="GO" id="GO:0016925">
    <property type="term" value="P:protein sumoylation"/>
    <property type="evidence" value="ECO:0007669"/>
    <property type="project" value="TreeGrafter"/>
</dbReference>
<keyword evidence="10" id="KW-1185">Reference proteome</keyword>
<dbReference type="GO" id="GO:0005524">
    <property type="term" value="F:ATP binding"/>
    <property type="evidence" value="ECO:0007669"/>
    <property type="project" value="UniProtKB-KW"/>
</dbReference>
<gene>
    <name evidence="9" type="ORF">POCTA_138.1.T1400023</name>
</gene>
<reference evidence="9" key="1">
    <citation type="submission" date="2021-01" db="EMBL/GenBank/DDBJ databases">
        <authorList>
            <consortium name="Genoscope - CEA"/>
            <person name="William W."/>
        </authorList>
    </citation>
    <scope>NUCLEOTIDE SEQUENCE</scope>
</reference>
<comment type="caution">
    <text evidence="9">The sequence shown here is derived from an EMBL/GenBank/DDBJ whole genome shotgun (WGS) entry which is preliminary data.</text>
</comment>
<proteinExistence type="inferred from homology"/>
<dbReference type="Proteomes" id="UP000683925">
    <property type="component" value="Unassembled WGS sequence"/>
</dbReference>
<dbReference type="SMART" id="SM00212">
    <property type="entry name" value="UBCc"/>
    <property type="match status" value="1"/>
</dbReference>
<dbReference type="Pfam" id="PF00899">
    <property type="entry name" value="ThiF"/>
    <property type="match status" value="2"/>
</dbReference>
<comment type="similarity">
    <text evidence="2">Belongs to the ubiquitin-activating E1 family.</text>
</comment>
<evidence type="ECO:0000256" key="6">
    <source>
        <dbReference type="ARBA" id="ARBA00022840"/>
    </source>
</evidence>
<evidence type="ECO:0000259" key="8">
    <source>
        <dbReference type="PROSITE" id="PS50127"/>
    </source>
</evidence>
<evidence type="ECO:0000256" key="4">
    <source>
        <dbReference type="ARBA" id="ARBA00022741"/>
    </source>
</evidence>
<evidence type="ECO:0000256" key="3">
    <source>
        <dbReference type="ARBA" id="ARBA00022598"/>
    </source>
</evidence>
<evidence type="ECO:0000313" key="10">
    <source>
        <dbReference type="Proteomes" id="UP000683925"/>
    </source>
</evidence>
<feature type="coiled-coil region" evidence="7">
    <location>
        <begin position="2151"/>
        <end position="2179"/>
    </location>
</feature>
<dbReference type="PANTHER" id="PTHR10953:SF4">
    <property type="entry name" value="UBIQUITIN-ACTIVATING ENZYME E1 C-TERMINAL DOMAIN-CONTAINING PROTEIN"/>
    <property type="match status" value="1"/>
</dbReference>
<feature type="domain" description="UBC core" evidence="8">
    <location>
        <begin position="1099"/>
        <end position="1262"/>
    </location>
</feature>
<dbReference type="OrthoDB" id="47801at2759"/>
<dbReference type="InterPro" id="IPR018965">
    <property type="entry name" value="Ub-activating_enz_E1_C"/>
</dbReference>
<protein>
    <recommendedName>
        <fullName evidence="8">UBC core domain-containing protein</fullName>
    </recommendedName>
</protein>
<dbReference type="FunFam" id="3.10.110.10:FF:000146">
    <property type="entry name" value="Uncharacterized protein"/>
    <property type="match status" value="1"/>
</dbReference>
<dbReference type="Pfam" id="PF10585">
    <property type="entry name" value="UBA_E1_SCCH"/>
    <property type="match status" value="1"/>
</dbReference>
<dbReference type="GO" id="GO:0019948">
    <property type="term" value="F:SUMO activating enzyme activity"/>
    <property type="evidence" value="ECO:0007669"/>
    <property type="project" value="TreeGrafter"/>
</dbReference>
<dbReference type="FunFam" id="3.50.50.80:FF:000001">
    <property type="entry name" value="ubiquitin-like modifier-activating enzyme 1"/>
    <property type="match status" value="1"/>
</dbReference>
<dbReference type="InterPro" id="IPR000608">
    <property type="entry name" value="UBC"/>
</dbReference>
<dbReference type="InterPro" id="IPR000594">
    <property type="entry name" value="ThiF_NAD_FAD-bd"/>
</dbReference>
<evidence type="ECO:0000256" key="5">
    <source>
        <dbReference type="ARBA" id="ARBA00022786"/>
    </source>
</evidence>
<organism evidence="9 10">
    <name type="scientific">Paramecium octaurelia</name>
    <dbReference type="NCBI Taxonomy" id="43137"/>
    <lineage>
        <taxon>Eukaryota</taxon>
        <taxon>Sar</taxon>
        <taxon>Alveolata</taxon>
        <taxon>Ciliophora</taxon>
        <taxon>Intramacronucleata</taxon>
        <taxon>Oligohymenophorea</taxon>
        <taxon>Peniculida</taxon>
        <taxon>Parameciidae</taxon>
        <taxon>Paramecium</taxon>
    </lineage>
</organism>
<accession>A0A8S1Y302</accession>
<dbReference type="EMBL" id="CAJJDP010000141">
    <property type="protein sequence ID" value="CAD8207078.1"/>
    <property type="molecule type" value="Genomic_DNA"/>
</dbReference>
<dbReference type="InterPro" id="IPR045886">
    <property type="entry name" value="ThiF/MoeB/HesA"/>
</dbReference>
<keyword evidence="6" id="KW-0067">ATP-binding</keyword>
<dbReference type="FunFam" id="3.50.50.80:FF:000002">
    <property type="entry name" value="SUMO-activating enzyme subunit 2"/>
    <property type="match status" value="1"/>
</dbReference>
<keyword evidence="3" id="KW-0436">Ligase</keyword>
<dbReference type="CDD" id="cd23810">
    <property type="entry name" value="UBCc_BIRC6"/>
    <property type="match status" value="1"/>
</dbReference>
<keyword evidence="4" id="KW-0547">Nucleotide-binding</keyword>
<comment type="pathway">
    <text evidence="1">Protein modification; protein ubiquitination.</text>
</comment>
<evidence type="ECO:0000256" key="7">
    <source>
        <dbReference type="SAM" id="Coils"/>
    </source>
</evidence>
<dbReference type="Pfam" id="PF00179">
    <property type="entry name" value="UQ_con"/>
    <property type="match status" value="1"/>
</dbReference>
<dbReference type="PANTHER" id="PTHR10953">
    <property type="entry name" value="UBIQUITIN-ACTIVATING ENZYME E1"/>
    <property type="match status" value="1"/>
</dbReference>
<dbReference type="GO" id="GO:0005737">
    <property type="term" value="C:cytoplasm"/>
    <property type="evidence" value="ECO:0007669"/>
    <property type="project" value="TreeGrafter"/>
</dbReference>
<keyword evidence="5" id="KW-0833">Ubl conjugation pathway</keyword>
<dbReference type="OMA" id="ICLIESG"/>
<dbReference type="SMART" id="SM00985">
    <property type="entry name" value="UBA_e1_C"/>
    <property type="match status" value="1"/>
</dbReference>
<sequence>MSQDEYEDYEEYQCVKEEQMEQEEDIEPVLQRLESTTQTQQYVQIVDPDTRDDPAFVLLLQENNIPQLEDALLSDLSMFFERQAKLFNYCANLFQLAFTSQVIANDYVMQLSKILKLLFQIQEIGSYSQFSSQLSQHVGYTTHKIGYKINSDQKLVQLILKLILRDDEQHQQILAYLPRFLMFTINPPTPLTCATSPRVFQTLIVNRINDELFDASFERPIKLDILALSYFSQQAQNISIYKEIITTLASIFESLLDQKQSQYLNLQLINLLQFFLAFTTNQTILRTFFNSHFHRTLYNSIRFSQPIFGSLNQPQWSKEPLIIEAMVNLIVRIVSIDQVDQILLETLLDDFTLLLEKQKFDFIYRVILPILNSEQVRLIPVCFHPKLSIQECKQQVEKFLSQQKKSFSTSSALTTELLTKKQCEKINQLVQVQLKTNNPQMQQEVSEFQQGDQVTLEQNMVPSMNKGSWVNLHQFNPYNPHLDSQILLDILDDRENVLFIFDLMAGNENVRLACFINDIISDKRQHNYIQARSSSQSFYVMMIQDDHFWYVNSLDNKPHVILDIQQSMLQISHHNQPIACINFLDFQSCKFGFPFEKIEQRILLVDQITAAMMEQDCYLIQIEIWTFDESKDQLSHTGIQDLLDHKSYTQQLNYYLSQFRFQTIHFIPHNLTVQELSAQLKEKINIEALKETEINDIIVNKPIQQLHLKTSQQKPFLSSFQTYIGGIEKILEQINKHLYVVKADQVYKQLFIELHFLSEIDGFYYSIIQTDGFLQLLLAVAFLNSKKEGKEAYNKVIQLMYQSLADLLDSNQSLKQKALLTTKVQIRIMNRIDSYLGLLNRNAQSQFQLKFEPNKIANEKQQETQKGKPKGIGYGDINYKAQIIDTLKIQEKQQLQQDGPRKKIEIQQSQQEINLEALMSCLRILLDQNYKDPAVIQCLQQSQILEFLIKYFQTINITQIQGSKIFNEILQIIENWAKCEITLKLFLINDNLSLFRQLEKFNQWAIMFIKTFNSKIEEVYKFMKIYDYVESCLYASKMIKVEYLRQDQQNQLQEYINLHQFYKPFMKKLAVGKCEIKSDPEYLSVMKEYYQNINNPNQVKMQKLIQEISNIEDNLPMESSNSIFLRYDQDRMDCMRTIIFGSSGTPYAHGAFLYDMYFGEDYPQRPPKMKLSTTGHGQVRFNPNLYNCGKVCLSLLGTWGDNWIVNFSTILQILISVQSMVMWENVMFNEPGWESQMGTPNGEQANRGYCNFVKVQNIKYAMIEQLQKPPKGFEEVIKKSFFLRKDLIKKEIESWIEQANLPATYWQTQNKCSYGSAPDVYKQELIKVYDELKVELEKLKFNIFTDFCTLTDERKKQITINQNQINQVEVEEMNIIQMPQGLDMSEVDICYDDEDALQQRQFDSNDQKLQNLMSRYIGVVGLDAIKKQSESTLFLHGLNGLGIEIAKNIVLSGVKRLIIYDPSLVELSDLGTNFYLNQEEINKRRDERVLHKLKYLNPYVKIDILQNGIQELNLDEIQVFITQDPKLSTEISKQNKVAVILAQTRNVFARIVTDFGNEFNIIDKDGEQLSEVLIESIQNNVVTLFKNQNHNLNENDVVLIQEVRQQEGQHESYNQKFQIRNVKRNSFELVTDKIFCNYISHGVAYQQKTAVKISSQRIQNVLDSFSYFCESMGMLDRAGEIKRALIHFCLNNTDQLNNDWNLDKIKLFMNEMLSQKVDQRLNEHFNEDVYNNYRDELIPLQILLSINTQFQPLCAFIGGMAAQEALKAINKKYTPIHQVYVQSFEDVLPFKLRELNNIQQEYQQFIQKYGIGKNTNSRYKDLINTIGSVQNLHSSNVFVVGAGAIGCELLKNYALLGVGKNGAIYVTDPDIIENSNLSRQFLFREKHIRKPKSLTAAAVVKSMNPDINIVARLDKVCQETQDIYHNQFYKQMNCVTNALDNVQARLYIDSKCVENDICLIESGTLGTKGHVQTIIPNLTESYASKQDPEQNNDIPYCTLRMFPENNIHCLEWARDKFEQYFYRKPSALVQLMQETSPQQQTVDLALRILKKYPKSFQQCLELGRQKFQKLFVFDIQALLNAYPLDSVTKEGKLFWSPPKRAPQKIEFQGAFAYKFVEYFAILTAQIYGIAIPQQYDLSTINVDVLSKQQMKKNKIQDLVEMQQKNQIEQEEEVKNYNQLLIEARNLLKQIQPTLPQPQQFEKDDDFNHHVSFITSATNGRALNYGIQQVDWMWTKLKAGRIIPAMATTTSCIAGLQTLELIKILQKGHNYRNTFLNLAIPYIMQSEPGEVEKKTLENGMEITIWSKHQLKICKYLEPLSGIIRQLENQFNTQVISIQQGAKIIYLSQMLPKDELELYDLLNSPISSHVQFFNRESQINVQLKGCSWVVVILTMV</sequence>
<evidence type="ECO:0000256" key="1">
    <source>
        <dbReference type="ARBA" id="ARBA00004906"/>
    </source>
</evidence>
<dbReference type="PROSITE" id="PS50127">
    <property type="entry name" value="UBC_2"/>
    <property type="match status" value="1"/>
</dbReference>
<name>A0A8S1Y302_PAROT</name>
<dbReference type="InterPro" id="IPR019572">
    <property type="entry name" value="UBA_E1_SCCH"/>
</dbReference>
<evidence type="ECO:0000256" key="2">
    <source>
        <dbReference type="ARBA" id="ARBA00005673"/>
    </source>
</evidence>
<dbReference type="GO" id="GO:0031510">
    <property type="term" value="C:SUMO activating enzyme complex"/>
    <property type="evidence" value="ECO:0007669"/>
    <property type="project" value="TreeGrafter"/>
</dbReference>
<keyword evidence="7" id="KW-0175">Coiled coil</keyword>